<protein>
    <submittedName>
        <fullName evidence="2">Uncharacterized protein</fullName>
    </submittedName>
</protein>
<feature type="region of interest" description="Disordered" evidence="1">
    <location>
        <begin position="1"/>
        <end position="41"/>
    </location>
</feature>
<organism evidence="2 3">
    <name type="scientific">Solirubrobacter phytolaccae</name>
    <dbReference type="NCBI Taxonomy" id="1404360"/>
    <lineage>
        <taxon>Bacteria</taxon>
        <taxon>Bacillati</taxon>
        <taxon>Actinomycetota</taxon>
        <taxon>Thermoleophilia</taxon>
        <taxon>Solirubrobacterales</taxon>
        <taxon>Solirubrobacteraceae</taxon>
        <taxon>Solirubrobacter</taxon>
    </lineage>
</organism>
<dbReference type="EMBL" id="JAPDDP010000005">
    <property type="protein sequence ID" value="MDA0179528.1"/>
    <property type="molecule type" value="Genomic_DNA"/>
</dbReference>
<evidence type="ECO:0000313" key="2">
    <source>
        <dbReference type="EMBL" id="MDA0179528.1"/>
    </source>
</evidence>
<gene>
    <name evidence="2" type="ORF">OJ997_04415</name>
</gene>
<dbReference type="Proteomes" id="UP001147653">
    <property type="component" value="Unassembled WGS sequence"/>
</dbReference>
<feature type="compositionally biased region" description="Basic residues" evidence="1">
    <location>
        <begin position="31"/>
        <end position="40"/>
    </location>
</feature>
<evidence type="ECO:0000313" key="3">
    <source>
        <dbReference type="Proteomes" id="UP001147653"/>
    </source>
</evidence>
<comment type="caution">
    <text evidence="2">The sequence shown here is derived from an EMBL/GenBank/DDBJ whole genome shotgun (WGS) entry which is preliminary data.</text>
</comment>
<keyword evidence="3" id="KW-1185">Reference proteome</keyword>
<dbReference type="RefSeq" id="WP_270023812.1">
    <property type="nucleotide sequence ID" value="NZ_JAPDDP010000005.1"/>
</dbReference>
<reference evidence="2" key="1">
    <citation type="submission" date="2022-10" db="EMBL/GenBank/DDBJ databases">
        <title>The WGS of Solirubrobacter phytolaccae KCTC 29190.</title>
        <authorList>
            <person name="Jiang Z."/>
        </authorList>
    </citation>
    <scope>NUCLEOTIDE SEQUENCE</scope>
    <source>
        <strain evidence="2">KCTC 29190</strain>
    </source>
</reference>
<evidence type="ECO:0000256" key="1">
    <source>
        <dbReference type="SAM" id="MobiDB-lite"/>
    </source>
</evidence>
<accession>A0A9X3N4E1</accession>
<dbReference type="AlphaFoldDB" id="A0A9X3N4E1"/>
<name>A0A9X3N4E1_9ACTN</name>
<sequence>MRGSSAAGEARNAAQRGGAASVGIEPLTSRGPRRLAKPKPVRVQADKVGRPLRIGHREVDAVRESWLVEDRWWTDEPLRRRYWEVVTGDGRDLVVFRDLEEGRWYAQR</sequence>
<proteinExistence type="predicted"/>